<keyword evidence="1" id="KW-1133">Transmembrane helix</keyword>
<dbReference type="AlphaFoldDB" id="A0A6S6SIG5"/>
<keyword evidence="1" id="KW-0472">Membrane</keyword>
<organism evidence="2">
    <name type="scientific">uncultured Thiotrichaceae bacterium</name>
    <dbReference type="NCBI Taxonomy" id="298394"/>
    <lineage>
        <taxon>Bacteria</taxon>
        <taxon>Pseudomonadati</taxon>
        <taxon>Pseudomonadota</taxon>
        <taxon>Gammaproteobacteria</taxon>
        <taxon>Thiotrichales</taxon>
        <taxon>Thiotrichaceae</taxon>
        <taxon>environmental samples</taxon>
    </lineage>
</organism>
<name>A0A6S6SIG5_9GAMM</name>
<accession>A0A6S6SIG5</accession>
<reference evidence="2" key="1">
    <citation type="submission" date="2020-01" db="EMBL/GenBank/DDBJ databases">
        <authorList>
            <person name="Meier V. D."/>
            <person name="Meier V D."/>
        </authorList>
    </citation>
    <scope>NUCLEOTIDE SEQUENCE</scope>
    <source>
        <strain evidence="2">HLG_WM_MAG_07</strain>
    </source>
</reference>
<feature type="transmembrane region" description="Helical" evidence="1">
    <location>
        <begin position="20"/>
        <end position="45"/>
    </location>
</feature>
<gene>
    <name evidence="2" type="ORF">HELGO_WM12273</name>
</gene>
<dbReference type="Pfam" id="PF14333">
    <property type="entry name" value="DUF4389"/>
    <property type="match status" value="1"/>
</dbReference>
<sequence length="93" mass="10582">MSEATKVAITNSNTWMRIVYMVLFGFVYSIAEVVMIAIAVVQVLFKLSTGEVNQNLLALGKQVVKYIYNIMQFLTFSTDEKPFPFSTWQDSSK</sequence>
<dbReference type="InterPro" id="IPR025498">
    <property type="entry name" value="DUF4389"/>
</dbReference>
<proteinExistence type="predicted"/>
<dbReference type="EMBL" id="CACVAY010000032">
    <property type="protein sequence ID" value="CAA6807146.1"/>
    <property type="molecule type" value="Genomic_DNA"/>
</dbReference>
<keyword evidence="1" id="KW-0812">Transmembrane</keyword>
<evidence type="ECO:0000256" key="1">
    <source>
        <dbReference type="SAM" id="Phobius"/>
    </source>
</evidence>
<protein>
    <submittedName>
        <fullName evidence="2">Possible lipase</fullName>
    </submittedName>
</protein>
<evidence type="ECO:0000313" key="2">
    <source>
        <dbReference type="EMBL" id="CAA6807146.1"/>
    </source>
</evidence>